<reference evidence="1 2" key="1">
    <citation type="submission" date="2017-03" db="EMBL/GenBank/DDBJ databases">
        <title>Complete genome sequence of Paenibacillus Kribbensis producing bioflocculants.</title>
        <authorList>
            <person name="Lee H.-G."/>
            <person name="Oh H.-M."/>
        </authorList>
    </citation>
    <scope>NUCLEOTIDE SEQUENCE [LARGE SCALE GENOMIC DNA]</scope>
    <source>
        <strain evidence="1 2">AM49</strain>
    </source>
</reference>
<proteinExistence type="predicted"/>
<dbReference type="RefSeq" id="WP_094156017.1">
    <property type="nucleotide sequence ID" value="NZ_CP020028.1"/>
</dbReference>
<accession>A0A222WSL1</accession>
<evidence type="ECO:0000313" key="1">
    <source>
        <dbReference type="EMBL" id="ASR48711.1"/>
    </source>
</evidence>
<dbReference type="STRING" id="172713.GCA_001705305_03535"/>
<dbReference type="Proteomes" id="UP000214666">
    <property type="component" value="Chromosome"/>
</dbReference>
<dbReference type="Pfam" id="PF10934">
    <property type="entry name" value="Sheath_initiator"/>
    <property type="match status" value="1"/>
</dbReference>
<dbReference type="InterPro" id="IPR020288">
    <property type="entry name" value="Sheath_initiator"/>
</dbReference>
<sequence length="156" mass="17998">MDVANLFPETDDMIWTDTDMTDPDVLEDNRAVFGRSWRFDFEAGEFVMSPSRKIVTTGEKEAWVQWCEKAIRTPRYRHVIYSPDYGSELEELIGNSYGHGVQESEIKRMVTEALLADARTASVDQFTFRWEGEACHFSCQITNVRDETEIVESVVI</sequence>
<evidence type="ECO:0000313" key="2">
    <source>
        <dbReference type="Proteomes" id="UP000214666"/>
    </source>
</evidence>
<keyword evidence="2" id="KW-1185">Reference proteome</keyword>
<dbReference type="OrthoDB" id="89089at2"/>
<dbReference type="Gene3D" id="3.10.450.40">
    <property type="match status" value="1"/>
</dbReference>
<dbReference type="SUPFAM" id="SSF160719">
    <property type="entry name" value="gpW/gp25-like"/>
    <property type="match status" value="1"/>
</dbReference>
<organism evidence="1 2">
    <name type="scientific">Paenibacillus kribbensis</name>
    <dbReference type="NCBI Taxonomy" id="172713"/>
    <lineage>
        <taxon>Bacteria</taxon>
        <taxon>Bacillati</taxon>
        <taxon>Bacillota</taxon>
        <taxon>Bacilli</taxon>
        <taxon>Bacillales</taxon>
        <taxon>Paenibacillaceae</taxon>
        <taxon>Paenibacillus</taxon>
    </lineage>
</organism>
<protein>
    <recommendedName>
        <fullName evidence="3">DUF2634 domain-containing protein</fullName>
    </recommendedName>
</protein>
<dbReference type="AlphaFoldDB" id="A0A222WSL1"/>
<gene>
    <name evidence="1" type="ORF">B4V02_19430</name>
</gene>
<evidence type="ECO:0008006" key="3">
    <source>
        <dbReference type="Google" id="ProtNLM"/>
    </source>
</evidence>
<dbReference type="KEGG" id="pkb:B4V02_19430"/>
<dbReference type="EMBL" id="CP020028">
    <property type="protein sequence ID" value="ASR48711.1"/>
    <property type="molecule type" value="Genomic_DNA"/>
</dbReference>
<name>A0A222WSL1_9BACL</name>